<proteinExistence type="predicted"/>
<keyword evidence="2 5" id="KW-0378">Hydrolase</keyword>
<name>A0A7X3FGE6_9BACL</name>
<sequence length="261" mass="28530">MGTFPKFLLEPLGDQALLVRFGESFSEELSQQVLAAEAVLVRNPFPGLVETVPTYHTLTIWYSVPDVLAAQSAERARNAGNDLFHTEMPVFDWVSRQVEKLLTPAPLERNYPDASAGPAGGRVKIIPVCYGGEYGPDLEEVAQIHGLTAEEVIRLHSGACYRVYMIGFIPGFPYMGGLPSALATPRRSNPRVQIPAGSVGIGGTQTGVYPLASPGGWHLIGRTPYELFTPDHDTPTLLQAGDRVRFEPVTAADYERIRRIL</sequence>
<dbReference type="Gene3D" id="2.40.100.10">
    <property type="entry name" value="Cyclophilin-like"/>
    <property type="match status" value="1"/>
</dbReference>
<evidence type="ECO:0000256" key="3">
    <source>
        <dbReference type="ARBA" id="ARBA00022840"/>
    </source>
</evidence>
<dbReference type="EMBL" id="RHLK01000002">
    <property type="protein sequence ID" value="MVO98921.1"/>
    <property type="molecule type" value="Genomic_DNA"/>
</dbReference>
<dbReference type="GO" id="GO:0005524">
    <property type="term" value="F:ATP binding"/>
    <property type="evidence" value="ECO:0007669"/>
    <property type="project" value="UniProtKB-KW"/>
</dbReference>
<dbReference type="SUPFAM" id="SSF160467">
    <property type="entry name" value="PH0987 N-terminal domain-like"/>
    <property type="match status" value="1"/>
</dbReference>
<dbReference type="PANTHER" id="PTHR34698:SF2">
    <property type="entry name" value="5-OXOPROLINASE SUBUNIT B"/>
    <property type="match status" value="1"/>
</dbReference>
<evidence type="ECO:0000313" key="6">
    <source>
        <dbReference type="Proteomes" id="UP000490800"/>
    </source>
</evidence>
<organism evidence="5 6">
    <name type="scientific">Paenibacillus lutrae</name>
    <dbReference type="NCBI Taxonomy" id="2078573"/>
    <lineage>
        <taxon>Bacteria</taxon>
        <taxon>Bacillati</taxon>
        <taxon>Bacillota</taxon>
        <taxon>Bacilli</taxon>
        <taxon>Bacillales</taxon>
        <taxon>Paenibacillaceae</taxon>
        <taxon>Paenibacillus</taxon>
    </lineage>
</organism>
<evidence type="ECO:0000256" key="1">
    <source>
        <dbReference type="ARBA" id="ARBA00022741"/>
    </source>
</evidence>
<evidence type="ECO:0000313" key="5">
    <source>
        <dbReference type="EMBL" id="MVO98921.1"/>
    </source>
</evidence>
<accession>A0A7X3FGE6</accession>
<keyword evidence="6" id="KW-1185">Reference proteome</keyword>
<keyword evidence="3" id="KW-0067">ATP-binding</keyword>
<gene>
    <name evidence="5" type="primary">pxpB</name>
    <name evidence="5" type="ORF">EDM21_05200</name>
</gene>
<dbReference type="Gene3D" id="3.30.1360.40">
    <property type="match status" value="1"/>
</dbReference>
<protein>
    <submittedName>
        <fullName evidence="5">5-oxoprolinase subunit PxpB</fullName>
        <ecNumber evidence="5">3.5.2.9</ecNumber>
    </submittedName>
</protein>
<dbReference type="AlphaFoldDB" id="A0A7X3FGE6"/>
<feature type="domain" description="Carboxyltransferase" evidence="4">
    <location>
        <begin position="7"/>
        <end position="238"/>
    </location>
</feature>
<keyword evidence="1" id="KW-0547">Nucleotide-binding</keyword>
<dbReference type="RefSeq" id="WP_166541834.1">
    <property type="nucleotide sequence ID" value="NZ_RHLK01000002.1"/>
</dbReference>
<dbReference type="Pfam" id="PF02682">
    <property type="entry name" value="CT_C_D"/>
    <property type="match status" value="1"/>
</dbReference>
<dbReference type="Proteomes" id="UP000490800">
    <property type="component" value="Unassembled WGS sequence"/>
</dbReference>
<dbReference type="SMART" id="SM00796">
    <property type="entry name" value="AHS1"/>
    <property type="match status" value="1"/>
</dbReference>
<dbReference type="SUPFAM" id="SSF50891">
    <property type="entry name" value="Cyclophilin-like"/>
    <property type="match status" value="1"/>
</dbReference>
<dbReference type="InterPro" id="IPR029000">
    <property type="entry name" value="Cyclophilin-like_dom_sf"/>
</dbReference>
<dbReference type="GO" id="GO:0017168">
    <property type="term" value="F:5-oxoprolinase (ATP-hydrolyzing) activity"/>
    <property type="evidence" value="ECO:0007669"/>
    <property type="project" value="UniProtKB-EC"/>
</dbReference>
<dbReference type="EC" id="3.5.2.9" evidence="5"/>
<evidence type="ECO:0000259" key="4">
    <source>
        <dbReference type="SMART" id="SM00796"/>
    </source>
</evidence>
<reference evidence="5 6" key="1">
    <citation type="journal article" date="2019" name="Microorganisms">
        <title>Paenibacillus lutrae sp. nov., A Chitinolytic Species Isolated from A River Otter in Castril Natural Park, Granada, Spain.</title>
        <authorList>
            <person name="Rodriguez M."/>
            <person name="Reina J.C."/>
            <person name="Bejar V."/>
            <person name="Llamas I."/>
        </authorList>
    </citation>
    <scope>NUCLEOTIDE SEQUENCE [LARGE SCALE GENOMIC DNA]</scope>
    <source>
        <strain evidence="5 6">N10</strain>
    </source>
</reference>
<comment type="caution">
    <text evidence="5">The sequence shown here is derived from an EMBL/GenBank/DDBJ whole genome shotgun (WGS) entry which is preliminary data.</text>
</comment>
<dbReference type="PANTHER" id="PTHR34698">
    <property type="entry name" value="5-OXOPROLINASE SUBUNIT B"/>
    <property type="match status" value="1"/>
</dbReference>
<evidence type="ECO:0000256" key="2">
    <source>
        <dbReference type="ARBA" id="ARBA00022801"/>
    </source>
</evidence>
<dbReference type="InterPro" id="IPR010016">
    <property type="entry name" value="PxpB"/>
</dbReference>
<dbReference type="NCBIfam" id="TIGR00370">
    <property type="entry name" value="5-oxoprolinase subunit PxpB"/>
    <property type="match status" value="1"/>
</dbReference>
<dbReference type="InterPro" id="IPR003833">
    <property type="entry name" value="CT_C_D"/>
</dbReference>